<sequence length="105" mass="12536">MILVLIFASSITLCFEDIYLDDNPFLKKILYWTNLGFCALFSVEMLLKWLALGFCKYFTSFWTILDFIIVFVSINQSLAPNRCKLRNCRRLHTWHEMCFRFLCLS</sequence>
<dbReference type="Pfam" id="PF00520">
    <property type="entry name" value="Ion_trans"/>
    <property type="match status" value="1"/>
</dbReference>
<keyword evidence="2 5" id="KW-0812">Transmembrane</keyword>
<evidence type="ECO:0000313" key="7">
    <source>
        <dbReference type="EMBL" id="KYN06987.1"/>
    </source>
</evidence>
<dbReference type="GO" id="GO:0086010">
    <property type="term" value="P:membrane depolarization during action potential"/>
    <property type="evidence" value="ECO:0007669"/>
    <property type="project" value="TreeGrafter"/>
</dbReference>
<feature type="transmembrane region" description="Helical" evidence="5">
    <location>
        <begin position="54"/>
        <end position="74"/>
    </location>
</feature>
<keyword evidence="7" id="KW-0406">Ion transport</keyword>
<keyword evidence="8" id="KW-1185">Reference proteome</keyword>
<gene>
    <name evidence="7" type="ORF">ALC62_02055</name>
</gene>
<dbReference type="GO" id="GO:0019228">
    <property type="term" value="P:neuronal action potential"/>
    <property type="evidence" value="ECO:0007669"/>
    <property type="project" value="TreeGrafter"/>
</dbReference>
<evidence type="ECO:0000256" key="4">
    <source>
        <dbReference type="ARBA" id="ARBA00023136"/>
    </source>
</evidence>
<dbReference type="InterPro" id="IPR005821">
    <property type="entry name" value="Ion_trans_dom"/>
</dbReference>
<keyword evidence="3 5" id="KW-1133">Transmembrane helix</keyword>
<feature type="domain" description="Ion transport" evidence="6">
    <location>
        <begin position="1"/>
        <end position="75"/>
    </location>
</feature>
<name>A0A151IND5_9HYME</name>
<reference evidence="7 8" key="1">
    <citation type="submission" date="2016-03" db="EMBL/GenBank/DDBJ databases">
        <title>Cyphomyrmex costatus WGS genome.</title>
        <authorList>
            <person name="Nygaard S."/>
            <person name="Hu H."/>
            <person name="Boomsma J."/>
            <person name="Zhang G."/>
        </authorList>
    </citation>
    <scope>NUCLEOTIDE SEQUENCE [LARGE SCALE GENOMIC DNA]</scope>
    <source>
        <strain evidence="7">MS0001</strain>
        <tissue evidence="7">Whole body</tissue>
    </source>
</reference>
<evidence type="ECO:0000256" key="2">
    <source>
        <dbReference type="ARBA" id="ARBA00022692"/>
    </source>
</evidence>
<evidence type="ECO:0000256" key="1">
    <source>
        <dbReference type="ARBA" id="ARBA00004141"/>
    </source>
</evidence>
<proteinExistence type="predicted"/>
<evidence type="ECO:0000256" key="5">
    <source>
        <dbReference type="SAM" id="Phobius"/>
    </source>
</evidence>
<evidence type="ECO:0000313" key="8">
    <source>
        <dbReference type="Proteomes" id="UP000078542"/>
    </source>
</evidence>
<keyword evidence="4 5" id="KW-0472">Membrane</keyword>
<dbReference type="PANTHER" id="PTHR10037">
    <property type="entry name" value="VOLTAGE-GATED CATION CHANNEL CALCIUM AND SODIUM"/>
    <property type="match status" value="1"/>
</dbReference>
<feature type="transmembrane region" description="Helical" evidence="5">
    <location>
        <begin position="30"/>
        <end position="47"/>
    </location>
</feature>
<keyword evidence="7" id="KW-0407">Ion channel</keyword>
<dbReference type="PANTHER" id="PTHR10037:SF62">
    <property type="entry name" value="SODIUM CHANNEL PROTEIN 60E"/>
    <property type="match status" value="1"/>
</dbReference>
<evidence type="ECO:0000259" key="6">
    <source>
        <dbReference type="Pfam" id="PF00520"/>
    </source>
</evidence>
<accession>A0A151IND5</accession>
<dbReference type="EMBL" id="KQ976934">
    <property type="protein sequence ID" value="KYN06987.1"/>
    <property type="molecule type" value="Genomic_DNA"/>
</dbReference>
<keyword evidence="7" id="KW-0813">Transport</keyword>
<dbReference type="GO" id="GO:0001518">
    <property type="term" value="C:voltage-gated sodium channel complex"/>
    <property type="evidence" value="ECO:0007669"/>
    <property type="project" value="TreeGrafter"/>
</dbReference>
<dbReference type="STRING" id="456900.A0A151IND5"/>
<dbReference type="GO" id="GO:0005248">
    <property type="term" value="F:voltage-gated sodium channel activity"/>
    <property type="evidence" value="ECO:0007669"/>
    <property type="project" value="TreeGrafter"/>
</dbReference>
<dbReference type="InterPro" id="IPR043203">
    <property type="entry name" value="VGCC_Ca_Na"/>
</dbReference>
<organism evidence="7 8">
    <name type="scientific">Cyphomyrmex costatus</name>
    <dbReference type="NCBI Taxonomy" id="456900"/>
    <lineage>
        <taxon>Eukaryota</taxon>
        <taxon>Metazoa</taxon>
        <taxon>Ecdysozoa</taxon>
        <taxon>Arthropoda</taxon>
        <taxon>Hexapoda</taxon>
        <taxon>Insecta</taxon>
        <taxon>Pterygota</taxon>
        <taxon>Neoptera</taxon>
        <taxon>Endopterygota</taxon>
        <taxon>Hymenoptera</taxon>
        <taxon>Apocrita</taxon>
        <taxon>Aculeata</taxon>
        <taxon>Formicoidea</taxon>
        <taxon>Formicidae</taxon>
        <taxon>Myrmicinae</taxon>
        <taxon>Cyphomyrmex</taxon>
    </lineage>
</organism>
<dbReference type="InterPro" id="IPR027359">
    <property type="entry name" value="Volt_channel_dom_sf"/>
</dbReference>
<evidence type="ECO:0000256" key="3">
    <source>
        <dbReference type="ARBA" id="ARBA00022989"/>
    </source>
</evidence>
<dbReference type="Proteomes" id="UP000078542">
    <property type="component" value="Unassembled WGS sequence"/>
</dbReference>
<dbReference type="SUPFAM" id="SSF81324">
    <property type="entry name" value="Voltage-gated potassium channels"/>
    <property type="match status" value="1"/>
</dbReference>
<comment type="subcellular location">
    <subcellularLocation>
        <location evidence="1">Membrane</location>
        <topology evidence="1">Multi-pass membrane protein</topology>
    </subcellularLocation>
</comment>
<dbReference type="AlphaFoldDB" id="A0A151IND5"/>
<dbReference type="Gene3D" id="1.20.120.350">
    <property type="entry name" value="Voltage-gated potassium channels. Chain C"/>
    <property type="match status" value="1"/>
</dbReference>
<protein>
    <submittedName>
        <fullName evidence="7">Sodium channel protein 60E</fullName>
    </submittedName>
</protein>